<organism evidence="1 2">
    <name type="scientific">Nephila pilipes</name>
    <name type="common">Giant wood spider</name>
    <name type="synonym">Nephila maculata</name>
    <dbReference type="NCBI Taxonomy" id="299642"/>
    <lineage>
        <taxon>Eukaryota</taxon>
        <taxon>Metazoa</taxon>
        <taxon>Ecdysozoa</taxon>
        <taxon>Arthropoda</taxon>
        <taxon>Chelicerata</taxon>
        <taxon>Arachnida</taxon>
        <taxon>Araneae</taxon>
        <taxon>Araneomorphae</taxon>
        <taxon>Entelegynae</taxon>
        <taxon>Araneoidea</taxon>
        <taxon>Nephilidae</taxon>
        <taxon>Nephila</taxon>
    </lineage>
</organism>
<dbReference type="AlphaFoldDB" id="A0A8X6U156"/>
<keyword evidence="2" id="KW-1185">Reference proteome</keyword>
<protein>
    <submittedName>
        <fullName evidence="1">Uncharacterized protein</fullName>
    </submittedName>
</protein>
<reference evidence="1" key="1">
    <citation type="submission" date="2020-08" db="EMBL/GenBank/DDBJ databases">
        <title>Multicomponent nature underlies the extraordinary mechanical properties of spider dragline silk.</title>
        <authorList>
            <person name="Kono N."/>
            <person name="Nakamura H."/>
            <person name="Mori M."/>
            <person name="Yoshida Y."/>
            <person name="Ohtoshi R."/>
            <person name="Malay A.D."/>
            <person name="Moran D.A.P."/>
            <person name="Tomita M."/>
            <person name="Numata K."/>
            <person name="Arakawa K."/>
        </authorList>
    </citation>
    <scope>NUCLEOTIDE SEQUENCE</scope>
</reference>
<dbReference type="EMBL" id="BMAW01115041">
    <property type="protein sequence ID" value="GFT64544.1"/>
    <property type="molecule type" value="Genomic_DNA"/>
</dbReference>
<gene>
    <name evidence="1" type="primary">B7P43_G10408</name>
    <name evidence="1" type="ORF">NPIL_632261</name>
</gene>
<dbReference type="PANTHER" id="PTHR45913">
    <property type="entry name" value="EPM2A-INTERACTING PROTEIN 1"/>
    <property type="match status" value="1"/>
</dbReference>
<name>A0A8X6U156_NEPPI</name>
<evidence type="ECO:0000313" key="2">
    <source>
        <dbReference type="Proteomes" id="UP000887013"/>
    </source>
</evidence>
<comment type="caution">
    <text evidence="1">The sequence shown here is derived from an EMBL/GenBank/DDBJ whole genome shotgun (WGS) entry which is preliminary data.</text>
</comment>
<accession>A0A8X6U156</accession>
<proteinExistence type="predicted"/>
<dbReference type="OrthoDB" id="1101576at2759"/>
<dbReference type="PANTHER" id="PTHR45913:SF5">
    <property type="entry name" value="GENERAL TRANSCRIPTION FACTOR II-I REPEAT DOMAIN-CONTAINING PROTEIN 2A-LIKE PROTEIN"/>
    <property type="match status" value="1"/>
</dbReference>
<sequence>MTHLRSKLPDTLAFSIHCSVFSKEPEKSNSRTILADGAPNIFGINQGFVGKFNSKYPENDDVFLHCLIHQDALCKSALDIDHILNIVVKLVNMIRSRGLLHRQFQQFLESVHAEHSDILYYSKVRWLSAGKLLQMARLKKSFPTTGLEDSLSGKPVSVMWTEKGRKPMD</sequence>
<dbReference type="Proteomes" id="UP000887013">
    <property type="component" value="Unassembled WGS sequence"/>
</dbReference>
<evidence type="ECO:0000313" key="1">
    <source>
        <dbReference type="EMBL" id="GFT64544.1"/>
    </source>
</evidence>